<dbReference type="RefSeq" id="WP_070230029.1">
    <property type="nucleotide sequence ID" value="NZ_BJYO01000002.1"/>
</dbReference>
<gene>
    <name evidence="3" type="ORF">DFP99_0390</name>
</gene>
<feature type="region of interest" description="Disordered" evidence="1">
    <location>
        <begin position="71"/>
        <end position="100"/>
    </location>
</feature>
<accession>A0A288Q696</accession>
<keyword evidence="4" id="KW-1185">Reference proteome</keyword>
<dbReference type="AlphaFoldDB" id="A0A288Q696"/>
<feature type="region of interest" description="Disordered" evidence="1">
    <location>
        <begin position="130"/>
        <end position="150"/>
    </location>
</feature>
<dbReference type="Proteomes" id="UP000254912">
    <property type="component" value="Unassembled WGS sequence"/>
</dbReference>
<keyword evidence="2" id="KW-1133">Transmembrane helix</keyword>
<proteinExistence type="predicted"/>
<keyword evidence="2" id="KW-0812">Transmembrane</keyword>
<protein>
    <submittedName>
        <fullName evidence="3">Uncharacterized protein</fullName>
    </submittedName>
</protein>
<name>A0A288Q696_9LACO</name>
<reference evidence="3 4" key="1">
    <citation type="submission" date="2018-07" db="EMBL/GenBank/DDBJ databases">
        <title>Genomic Encyclopedia of Type Strains, Phase III (KMG-III): the genomes of soil and plant-associated and newly described type strains.</title>
        <authorList>
            <person name="Whitman W."/>
        </authorList>
    </citation>
    <scope>NUCLEOTIDE SEQUENCE [LARGE SCALE GENOMIC DNA]</scope>
    <source>
        <strain evidence="3 4">CECT 7031</strain>
    </source>
</reference>
<evidence type="ECO:0000313" key="3">
    <source>
        <dbReference type="EMBL" id="RDL11966.1"/>
    </source>
</evidence>
<organism evidence="3 4">
    <name type="scientific">Weissella soli</name>
    <dbReference type="NCBI Taxonomy" id="155866"/>
    <lineage>
        <taxon>Bacteria</taxon>
        <taxon>Bacillati</taxon>
        <taxon>Bacillota</taxon>
        <taxon>Bacilli</taxon>
        <taxon>Lactobacillales</taxon>
        <taxon>Lactobacillaceae</taxon>
        <taxon>Weissella</taxon>
    </lineage>
</organism>
<feature type="transmembrane region" description="Helical" evidence="2">
    <location>
        <begin position="12"/>
        <end position="31"/>
    </location>
</feature>
<dbReference type="EMBL" id="QRAS01000001">
    <property type="protein sequence ID" value="RDL11966.1"/>
    <property type="molecule type" value="Genomic_DNA"/>
</dbReference>
<feature type="compositionally biased region" description="Low complexity" evidence="1">
    <location>
        <begin position="76"/>
        <end position="94"/>
    </location>
</feature>
<dbReference type="GeneID" id="94545962"/>
<sequence>MENFWRSISDKADIFWSLGFLCFIFVSVSLFSHTQDWNWAIFEAAPTWFALIMGGGLIQFSREITKKNELLASSEPPKTVPATATKTSPTTVAKRNAKSIGPDVSDDRTLIDDDTADIITYVAADYLINHDRDDNDWDGDGSDSSDGDET</sequence>
<keyword evidence="2" id="KW-0472">Membrane</keyword>
<evidence type="ECO:0000313" key="4">
    <source>
        <dbReference type="Proteomes" id="UP000254912"/>
    </source>
</evidence>
<comment type="caution">
    <text evidence="3">The sequence shown here is derived from an EMBL/GenBank/DDBJ whole genome shotgun (WGS) entry which is preliminary data.</text>
</comment>
<evidence type="ECO:0000256" key="1">
    <source>
        <dbReference type="SAM" id="MobiDB-lite"/>
    </source>
</evidence>
<feature type="compositionally biased region" description="Acidic residues" evidence="1">
    <location>
        <begin position="134"/>
        <end position="150"/>
    </location>
</feature>
<dbReference type="KEGG" id="wso:WSWS_00761"/>
<evidence type="ECO:0000256" key="2">
    <source>
        <dbReference type="SAM" id="Phobius"/>
    </source>
</evidence>
<feature type="transmembrane region" description="Helical" evidence="2">
    <location>
        <begin position="37"/>
        <end position="58"/>
    </location>
</feature>